<proteinExistence type="predicted"/>
<reference evidence="3 4" key="1">
    <citation type="journal article" date="2015" name="Genome Biol.">
        <title>Comparative genomics of Steinernema reveals deeply conserved gene regulatory networks.</title>
        <authorList>
            <person name="Dillman A.R."/>
            <person name="Macchietto M."/>
            <person name="Porter C.F."/>
            <person name="Rogers A."/>
            <person name="Williams B."/>
            <person name="Antoshechkin I."/>
            <person name="Lee M.M."/>
            <person name="Goodwin Z."/>
            <person name="Lu X."/>
            <person name="Lewis E.E."/>
            <person name="Goodrich-Blair H."/>
            <person name="Stock S.P."/>
            <person name="Adams B.J."/>
            <person name="Sternberg P.W."/>
            <person name="Mortazavi A."/>
        </authorList>
    </citation>
    <scope>NUCLEOTIDE SEQUENCE [LARGE SCALE GENOMIC DNA]</scope>
    <source>
        <strain evidence="3 4">ALL</strain>
    </source>
</reference>
<comment type="caution">
    <text evidence="3">The sequence shown here is derived from an EMBL/GenBank/DDBJ whole genome shotgun (WGS) entry which is preliminary data.</text>
</comment>
<dbReference type="SUPFAM" id="SSF56059">
    <property type="entry name" value="Glutathione synthetase ATP-binding domain-like"/>
    <property type="match status" value="1"/>
</dbReference>
<protein>
    <recommendedName>
        <fullName evidence="2">ATP-grasp domain-containing protein</fullName>
    </recommendedName>
</protein>
<evidence type="ECO:0000313" key="4">
    <source>
        <dbReference type="Proteomes" id="UP000298663"/>
    </source>
</evidence>
<sequence length="339" mass="38667">MSEVCRVREKFGLKGTYIDDVKHMRSKELVYQRAVETGIPVAKSVYVDFPHRSDCHGIFKDVIDGLQSFPMFAKPTMMAGGLGGAKLNSEEDLKNWIEALVEDEDKTSYVVQKFLNGREFTVVCLLLPNGTWVPLAVKYYLGVSNYECIFQGKPLVVTSEQFEVANRTSFPNVYNFAKSVIEAFQPVHPQMFMVQGFQAKAGENNYVLNEMSYRPASEKVNTLFHASCGIDQFSALILSHMDPTFYPTPSKDWQPEIVTRIWYANKAGILRCQNEEPQKPYIDGQITAYWFVNEGDKIKAAKECEEMMVSLHLKSSSIEERDRDVEWICKNWAPDVKAM</sequence>
<keyword evidence="4" id="KW-1185">Reference proteome</keyword>
<dbReference type="PROSITE" id="PS50975">
    <property type="entry name" value="ATP_GRASP"/>
    <property type="match status" value="1"/>
</dbReference>
<dbReference type="GO" id="GO:0046872">
    <property type="term" value="F:metal ion binding"/>
    <property type="evidence" value="ECO:0007669"/>
    <property type="project" value="InterPro"/>
</dbReference>
<accession>A0A4U5LNV3</accession>
<gene>
    <name evidence="3" type="ORF">L596_030807</name>
</gene>
<evidence type="ECO:0000256" key="1">
    <source>
        <dbReference type="PROSITE-ProRule" id="PRU00409"/>
    </source>
</evidence>
<dbReference type="AlphaFoldDB" id="A0A4U5LNV3"/>
<dbReference type="OrthoDB" id="5801825at2759"/>
<evidence type="ECO:0000259" key="2">
    <source>
        <dbReference type="PROSITE" id="PS50975"/>
    </source>
</evidence>
<dbReference type="EMBL" id="AZBU02000015">
    <property type="protein sequence ID" value="TKR57560.1"/>
    <property type="molecule type" value="Genomic_DNA"/>
</dbReference>
<evidence type="ECO:0000313" key="3">
    <source>
        <dbReference type="EMBL" id="TKR57560.1"/>
    </source>
</evidence>
<reference evidence="3 4" key="2">
    <citation type="journal article" date="2019" name="G3 (Bethesda)">
        <title>Hybrid Assembly of the Genome of the Entomopathogenic Nematode Steinernema carpocapsae Identifies the X-Chromosome.</title>
        <authorList>
            <person name="Serra L."/>
            <person name="Macchietto M."/>
            <person name="Macias-Munoz A."/>
            <person name="McGill C.J."/>
            <person name="Rodriguez I.M."/>
            <person name="Rodriguez B."/>
            <person name="Murad R."/>
            <person name="Mortazavi A."/>
        </authorList>
    </citation>
    <scope>NUCLEOTIDE SEQUENCE [LARGE SCALE GENOMIC DNA]</scope>
    <source>
        <strain evidence="3 4">ALL</strain>
    </source>
</reference>
<keyword evidence="1" id="KW-0547">Nucleotide-binding</keyword>
<keyword evidence="1" id="KW-0067">ATP-binding</keyword>
<dbReference type="InterPro" id="IPR011761">
    <property type="entry name" value="ATP-grasp"/>
</dbReference>
<dbReference type="GO" id="GO:0005524">
    <property type="term" value="F:ATP binding"/>
    <property type="evidence" value="ECO:0007669"/>
    <property type="project" value="UniProtKB-UniRule"/>
</dbReference>
<dbReference type="Proteomes" id="UP000298663">
    <property type="component" value="Unassembled WGS sequence"/>
</dbReference>
<feature type="domain" description="ATP-grasp" evidence="2">
    <location>
        <begin position="31"/>
        <end position="241"/>
    </location>
</feature>
<name>A0A4U5LNV3_STECR</name>
<organism evidence="3 4">
    <name type="scientific">Steinernema carpocapsae</name>
    <name type="common">Entomopathogenic nematode</name>
    <dbReference type="NCBI Taxonomy" id="34508"/>
    <lineage>
        <taxon>Eukaryota</taxon>
        <taxon>Metazoa</taxon>
        <taxon>Ecdysozoa</taxon>
        <taxon>Nematoda</taxon>
        <taxon>Chromadorea</taxon>
        <taxon>Rhabditida</taxon>
        <taxon>Tylenchina</taxon>
        <taxon>Panagrolaimomorpha</taxon>
        <taxon>Strongyloidoidea</taxon>
        <taxon>Steinernematidae</taxon>
        <taxon>Steinernema</taxon>
    </lineage>
</organism>
<dbReference type="Gene3D" id="3.30.470.20">
    <property type="entry name" value="ATP-grasp fold, B domain"/>
    <property type="match status" value="1"/>
</dbReference>